<reference evidence="2" key="2">
    <citation type="journal article" date="2022" name="Microbiol. Resour. Announc.">
        <title>Whole-Genome Sequence of Entomortierella parvispora E1425, a Mucoromycotan Fungus Associated with Burkholderiaceae-Related Endosymbiotic Bacteria.</title>
        <authorList>
            <person name="Herlambang A."/>
            <person name="Guo Y."/>
            <person name="Takashima Y."/>
            <person name="Narisawa K."/>
            <person name="Ohta H."/>
            <person name="Nishizawa T."/>
        </authorList>
    </citation>
    <scope>NUCLEOTIDE SEQUENCE</scope>
    <source>
        <strain evidence="2">E1425</strain>
    </source>
</reference>
<dbReference type="OrthoDB" id="10638810at2759"/>
<feature type="region of interest" description="Disordered" evidence="1">
    <location>
        <begin position="284"/>
        <end position="306"/>
    </location>
</feature>
<evidence type="ECO:0000313" key="3">
    <source>
        <dbReference type="Proteomes" id="UP000827284"/>
    </source>
</evidence>
<name>A0A9P3H9E0_9FUNG</name>
<keyword evidence="3" id="KW-1185">Reference proteome</keyword>
<sequence length="306" mass="34575">MAAVNSPQDSDLPSYGQAQGIFFKTGLTPISGVRATLETMLEEVNKDLGKVITILQESSSISSTGFMSRDLFVRMGMLHLYRKNSRDDTWKDIQDERLRLLERKDYLRIELAKVTAQEQQQEHDLQAWLEVDCIRTKRLVFIDALMEGLQTILQEESKPKPKPAPPQDSLPRTNVIFDQILTLPEGRGFQPFSYLKQCDSILTLPEGRGIQPFVHLKYYDSSIRKYCVQELERLGSIRDELAPVTMRLKDAPPGAWDRRATASSIPLNNHYMARPPSFSSTFASSSPFTSAPPAPSATPIYAPRQL</sequence>
<accession>A0A9P3H9E0</accession>
<evidence type="ECO:0000313" key="2">
    <source>
        <dbReference type="EMBL" id="GJJ72540.1"/>
    </source>
</evidence>
<proteinExistence type="predicted"/>
<organism evidence="2 3">
    <name type="scientific">Entomortierella parvispora</name>
    <dbReference type="NCBI Taxonomy" id="205924"/>
    <lineage>
        <taxon>Eukaryota</taxon>
        <taxon>Fungi</taxon>
        <taxon>Fungi incertae sedis</taxon>
        <taxon>Mucoromycota</taxon>
        <taxon>Mortierellomycotina</taxon>
        <taxon>Mortierellomycetes</taxon>
        <taxon>Mortierellales</taxon>
        <taxon>Mortierellaceae</taxon>
        <taxon>Entomortierella</taxon>
    </lineage>
</organism>
<dbReference type="EMBL" id="BQFW01000007">
    <property type="protein sequence ID" value="GJJ72540.1"/>
    <property type="molecule type" value="Genomic_DNA"/>
</dbReference>
<dbReference type="AlphaFoldDB" id="A0A9P3H9E0"/>
<reference evidence="2" key="1">
    <citation type="submission" date="2021-11" db="EMBL/GenBank/DDBJ databases">
        <authorList>
            <person name="Herlambang A."/>
            <person name="Guo Y."/>
            <person name="Takashima Y."/>
            <person name="Nishizawa T."/>
        </authorList>
    </citation>
    <scope>NUCLEOTIDE SEQUENCE</scope>
    <source>
        <strain evidence="2">E1425</strain>
    </source>
</reference>
<protein>
    <submittedName>
        <fullName evidence="2">Uncharacterized protein</fullName>
    </submittedName>
</protein>
<gene>
    <name evidence="2" type="ORF">EMPS_04898</name>
</gene>
<dbReference type="Proteomes" id="UP000827284">
    <property type="component" value="Unassembled WGS sequence"/>
</dbReference>
<comment type="caution">
    <text evidence="2">The sequence shown here is derived from an EMBL/GenBank/DDBJ whole genome shotgun (WGS) entry which is preliminary data.</text>
</comment>
<evidence type="ECO:0000256" key="1">
    <source>
        <dbReference type="SAM" id="MobiDB-lite"/>
    </source>
</evidence>